<feature type="region of interest" description="Disordered" evidence="1">
    <location>
        <begin position="98"/>
        <end position="134"/>
    </location>
</feature>
<keyword evidence="3" id="KW-1185">Reference proteome</keyword>
<evidence type="ECO:0000256" key="1">
    <source>
        <dbReference type="SAM" id="MobiDB-lite"/>
    </source>
</evidence>
<dbReference type="InterPro" id="IPR007061">
    <property type="entry name" value="MST-like"/>
</dbReference>
<proteinExistence type="predicted"/>
<evidence type="ECO:0000313" key="3">
    <source>
        <dbReference type="Proteomes" id="UP001216579"/>
    </source>
</evidence>
<evidence type="ECO:0000313" key="2">
    <source>
        <dbReference type="EMBL" id="MDF3290714.1"/>
    </source>
</evidence>
<sequence>MLTKHRHFLHFTTRDLTDELAGQRTTAIELYVATLIRHVSSMERTGELHRGGLVGAARLHRHGRGGLGPAVRRLPATARRDARRVLDAYAEVARKADELATSRPGCQPAAASDAHRARGISGPGRSALRRTATH</sequence>
<dbReference type="Pfam" id="PF04978">
    <property type="entry name" value="MST"/>
    <property type="match status" value="1"/>
</dbReference>
<gene>
    <name evidence="2" type="ORF">P3G67_15965</name>
</gene>
<comment type="caution">
    <text evidence="2">The sequence shown here is derived from an EMBL/GenBank/DDBJ whole genome shotgun (WGS) entry which is preliminary data.</text>
</comment>
<reference evidence="2 3" key="1">
    <citation type="submission" date="2023-03" db="EMBL/GenBank/DDBJ databases">
        <title>Draft genome sequence of Streptomyces sp. RB6PN23 isolated from peat swamp forest in Thailand.</title>
        <authorList>
            <person name="Klaysubun C."/>
            <person name="Duangmal K."/>
        </authorList>
    </citation>
    <scope>NUCLEOTIDE SEQUENCE [LARGE SCALE GENOMIC DNA]</scope>
    <source>
        <strain evidence="2 3">RB6PN23</strain>
    </source>
</reference>
<accession>A0ABT5ZLL4</accession>
<dbReference type="EMBL" id="JARJBC010000008">
    <property type="protein sequence ID" value="MDF3290714.1"/>
    <property type="molecule type" value="Genomic_DNA"/>
</dbReference>
<dbReference type="RefSeq" id="WP_276094087.1">
    <property type="nucleotide sequence ID" value="NZ_JARJBC010000008.1"/>
</dbReference>
<organism evidence="2 3">
    <name type="scientific">Streptomyces silvisoli</name>
    <dbReference type="NCBI Taxonomy" id="3034235"/>
    <lineage>
        <taxon>Bacteria</taxon>
        <taxon>Bacillati</taxon>
        <taxon>Actinomycetota</taxon>
        <taxon>Actinomycetes</taxon>
        <taxon>Kitasatosporales</taxon>
        <taxon>Streptomycetaceae</taxon>
        <taxon>Streptomyces</taxon>
    </lineage>
</organism>
<dbReference type="Proteomes" id="UP001216579">
    <property type="component" value="Unassembled WGS sequence"/>
</dbReference>
<protein>
    <submittedName>
        <fullName evidence="2">DUF664 domain-containing protein</fullName>
    </submittedName>
</protein>
<name>A0ABT5ZLL4_9ACTN</name>